<dbReference type="GO" id="GO:0046872">
    <property type="term" value="F:metal ion binding"/>
    <property type="evidence" value="ECO:0007669"/>
    <property type="project" value="UniProtKB-KW"/>
</dbReference>
<evidence type="ECO:0000256" key="1">
    <source>
        <dbReference type="ARBA" id="ARBA00005495"/>
    </source>
</evidence>
<dbReference type="SUPFAM" id="SSF51316">
    <property type="entry name" value="Mss4-like"/>
    <property type="match status" value="1"/>
</dbReference>
<dbReference type="PROSITE" id="PS51891">
    <property type="entry name" value="CENP_V_GFA"/>
    <property type="match status" value="1"/>
</dbReference>
<dbReference type="RefSeq" id="WP_120403765.1">
    <property type="nucleotide sequence ID" value="NZ_RAXV01000047.1"/>
</dbReference>
<dbReference type="PANTHER" id="PTHR33337">
    <property type="entry name" value="GFA DOMAIN-CONTAINING PROTEIN"/>
    <property type="match status" value="1"/>
</dbReference>
<keyword evidence="2" id="KW-0479">Metal-binding</keyword>
<evidence type="ECO:0000256" key="3">
    <source>
        <dbReference type="ARBA" id="ARBA00022833"/>
    </source>
</evidence>
<dbReference type="GO" id="GO:0016846">
    <property type="term" value="F:carbon-sulfur lyase activity"/>
    <property type="evidence" value="ECO:0007669"/>
    <property type="project" value="InterPro"/>
</dbReference>
<comment type="similarity">
    <text evidence="1">Belongs to the Gfa family.</text>
</comment>
<evidence type="ECO:0000313" key="7">
    <source>
        <dbReference type="Proteomes" id="UP000282388"/>
    </source>
</evidence>
<accession>A0A3A8E2W9</accession>
<dbReference type="InterPro" id="IPR011057">
    <property type="entry name" value="Mss4-like_sf"/>
</dbReference>
<evidence type="ECO:0000313" key="6">
    <source>
        <dbReference type="EMBL" id="RKG29307.1"/>
    </source>
</evidence>
<dbReference type="OrthoDB" id="7765631at2"/>
<keyword evidence="3" id="KW-0862">Zinc</keyword>
<dbReference type="InterPro" id="IPR006913">
    <property type="entry name" value="CENP-V/GFA"/>
</dbReference>
<dbReference type="Pfam" id="PF04828">
    <property type="entry name" value="GFA"/>
    <property type="match status" value="1"/>
</dbReference>
<reference evidence="6 7" key="1">
    <citation type="submission" date="2018-09" db="EMBL/GenBank/DDBJ databases">
        <title>The draft genome of Acinetobacter spp. strains.</title>
        <authorList>
            <person name="Qin J."/>
            <person name="Feng Y."/>
            <person name="Zong Z."/>
        </authorList>
    </citation>
    <scope>NUCLEOTIDE SEQUENCE [LARGE SCALE GENOMIC DNA]</scope>
    <source>
        <strain evidence="6 7">WCHAc060012</strain>
    </source>
</reference>
<evidence type="ECO:0000256" key="2">
    <source>
        <dbReference type="ARBA" id="ARBA00022723"/>
    </source>
</evidence>
<dbReference type="AlphaFoldDB" id="A0A3A8E2W9"/>
<feature type="domain" description="CENP-V/GFA" evidence="5">
    <location>
        <begin position="7"/>
        <end position="123"/>
    </location>
</feature>
<dbReference type="Gene3D" id="3.90.1590.10">
    <property type="entry name" value="glutathione-dependent formaldehyde- activating enzyme (gfa)"/>
    <property type="match status" value="1"/>
</dbReference>
<keyword evidence="4" id="KW-0456">Lyase</keyword>
<protein>
    <submittedName>
        <fullName evidence="6">GFA family protein</fullName>
    </submittedName>
</protein>
<evidence type="ECO:0000256" key="4">
    <source>
        <dbReference type="ARBA" id="ARBA00023239"/>
    </source>
</evidence>
<organism evidence="6 7">
    <name type="scientific">Acinetobacter tianfuensis</name>
    <dbReference type="NCBI Taxonomy" id="2419603"/>
    <lineage>
        <taxon>Bacteria</taxon>
        <taxon>Pseudomonadati</taxon>
        <taxon>Pseudomonadota</taxon>
        <taxon>Gammaproteobacteria</taxon>
        <taxon>Moraxellales</taxon>
        <taxon>Moraxellaceae</taxon>
        <taxon>Acinetobacter</taxon>
    </lineage>
</organism>
<sequence>MAEQKTYRGSCLCGGIQYEIQGEIGEILQCHCQRCRKANGAAYAVNAPIRKADFKIVQGEALLKEFQSAKTTQRCFCSSCGSPIISIKTETPDFYRLRIGTLDAPLAQKPVMHIFAGSKAEWDEICDALPKYAERPEY</sequence>
<keyword evidence="7" id="KW-1185">Reference proteome</keyword>
<dbReference type="EMBL" id="RAXV01000047">
    <property type="protein sequence ID" value="RKG29307.1"/>
    <property type="molecule type" value="Genomic_DNA"/>
</dbReference>
<comment type="caution">
    <text evidence="6">The sequence shown here is derived from an EMBL/GenBank/DDBJ whole genome shotgun (WGS) entry which is preliminary data.</text>
</comment>
<name>A0A3A8E2W9_9GAMM</name>
<dbReference type="PANTHER" id="PTHR33337:SF40">
    <property type="entry name" value="CENP-V_GFA DOMAIN-CONTAINING PROTEIN-RELATED"/>
    <property type="match status" value="1"/>
</dbReference>
<proteinExistence type="inferred from homology"/>
<dbReference type="Proteomes" id="UP000282388">
    <property type="component" value="Unassembled WGS sequence"/>
</dbReference>
<evidence type="ECO:0000259" key="5">
    <source>
        <dbReference type="PROSITE" id="PS51891"/>
    </source>
</evidence>
<gene>
    <name evidence="6" type="ORF">D7V32_15615</name>
</gene>